<evidence type="ECO:0000256" key="5">
    <source>
        <dbReference type="SAM" id="MobiDB-lite"/>
    </source>
</evidence>
<dbReference type="Gene3D" id="3.40.190.10">
    <property type="entry name" value="Periplasmic binding protein-like II"/>
    <property type="match status" value="2"/>
</dbReference>
<dbReference type="RefSeq" id="WP_350890419.1">
    <property type="nucleotide sequence ID" value="NZ_JBEOTR010000007.1"/>
</dbReference>
<comment type="similarity">
    <text evidence="1">Belongs to the LysR transcriptional regulatory family.</text>
</comment>
<feature type="compositionally biased region" description="Low complexity" evidence="5">
    <location>
        <begin position="295"/>
        <end position="307"/>
    </location>
</feature>
<dbReference type="Proteomes" id="UP001617907">
    <property type="component" value="Unassembled WGS sequence"/>
</dbReference>
<name>A0ABW8HD15_9ACTN</name>
<keyword evidence="8" id="KW-1185">Reference proteome</keyword>
<gene>
    <name evidence="7" type="ORF">ACIQFM_20670</name>
</gene>
<keyword evidence="2" id="KW-0805">Transcription regulation</keyword>
<dbReference type="EMBL" id="JBIVPC010000011">
    <property type="protein sequence ID" value="MFJ6038661.1"/>
    <property type="molecule type" value="Genomic_DNA"/>
</dbReference>
<dbReference type="PROSITE" id="PS50931">
    <property type="entry name" value="HTH_LYSR"/>
    <property type="match status" value="1"/>
</dbReference>
<keyword evidence="4" id="KW-0804">Transcription</keyword>
<dbReference type="PRINTS" id="PR00039">
    <property type="entry name" value="HTHLYSR"/>
</dbReference>
<feature type="domain" description="HTH lysR-type" evidence="6">
    <location>
        <begin position="4"/>
        <end position="61"/>
    </location>
</feature>
<proteinExistence type="inferred from homology"/>
<evidence type="ECO:0000256" key="2">
    <source>
        <dbReference type="ARBA" id="ARBA00023015"/>
    </source>
</evidence>
<comment type="caution">
    <text evidence="7">The sequence shown here is derived from an EMBL/GenBank/DDBJ whole genome shotgun (WGS) entry which is preliminary data.</text>
</comment>
<evidence type="ECO:0000256" key="3">
    <source>
        <dbReference type="ARBA" id="ARBA00023125"/>
    </source>
</evidence>
<organism evidence="7 8">
    <name type="scientific">Streptomyces ardesiacus</name>
    <dbReference type="NCBI Taxonomy" id="285564"/>
    <lineage>
        <taxon>Bacteria</taxon>
        <taxon>Bacillati</taxon>
        <taxon>Actinomycetota</taxon>
        <taxon>Actinomycetes</taxon>
        <taxon>Kitasatosporales</taxon>
        <taxon>Streptomycetaceae</taxon>
        <taxon>Streptomyces</taxon>
    </lineage>
</organism>
<evidence type="ECO:0000256" key="4">
    <source>
        <dbReference type="ARBA" id="ARBA00023163"/>
    </source>
</evidence>
<dbReference type="Pfam" id="PF00126">
    <property type="entry name" value="HTH_1"/>
    <property type="match status" value="1"/>
</dbReference>
<reference evidence="7 8" key="1">
    <citation type="submission" date="2024-10" db="EMBL/GenBank/DDBJ databases">
        <title>The Natural Products Discovery Center: Release of the First 8490 Sequenced Strains for Exploring Actinobacteria Biosynthetic Diversity.</title>
        <authorList>
            <person name="Kalkreuter E."/>
            <person name="Kautsar S.A."/>
            <person name="Yang D."/>
            <person name="Bader C.D."/>
            <person name="Teijaro C.N."/>
            <person name="Fluegel L."/>
            <person name="Davis C.M."/>
            <person name="Simpson J.R."/>
            <person name="Lauterbach L."/>
            <person name="Steele A.D."/>
            <person name="Gui C."/>
            <person name="Meng S."/>
            <person name="Li G."/>
            <person name="Viehrig K."/>
            <person name="Ye F."/>
            <person name="Su P."/>
            <person name="Kiefer A.F."/>
            <person name="Nichols A."/>
            <person name="Cepeda A.J."/>
            <person name="Yan W."/>
            <person name="Fan B."/>
            <person name="Jiang Y."/>
            <person name="Adhikari A."/>
            <person name="Zheng C.-J."/>
            <person name="Schuster L."/>
            <person name="Cowan T.M."/>
            <person name="Smanski M.J."/>
            <person name="Chevrette M.G."/>
            <person name="De Carvalho L.P.S."/>
            <person name="Shen B."/>
        </authorList>
    </citation>
    <scope>NUCLEOTIDE SEQUENCE [LARGE SCALE GENOMIC DNA]</scope>
    <source>
        <strain evidence="7 8">NPDC093086</strain>
    </source>
</reference>
<evidence type="ECO:0000259" key="6">
    <source>
        <dbReference type="PROSITE" id="PS50931"/>
    </source>
</evidence>
<dbReference type="PANTHER" id="PTHR30346">
    <property type="entry name" value="TRANSCRIPTIONAL DUAL REGULATOR HCAR-RELATED"/>
    <property type="match status" value="1"/>
</dbReference>
<dbReference type="InterPro" id="IPR036388">
    <property type="entry name" value="WH-like_DNA-bd_sf"/>
</dbReference>
<dbReference type="SUPFAM" id="SSF46785">
    <property type="entry name" value="Winged helix' DNA-binding domain"/>
    <property type="match status" value="1"/>
</dbReference>
<evidence type="ECO:0000256" key="1">
    <source>
        <dbReference type="ARBA" id="ARBA00009437"/>
    </source>
</evidence>
<dbReference type="InterPro" id="IPR005119">
    <property type="entry name" value="LysR_subst-bd"/>
</dbReference>
<dbReference type="SUPFAM" id="SSF53850">
    <property type="entry name" value="Periplasmic binding protein-like II"/>
    <property type="match status" value="1"/>
</dbReference>
<evidence type="ECO:0000313" key="8">
    <source>
        <dbReference type="Proteomes" id="UP001617907"/>
    </source>
</evidence>
<dbReference type="Gene3D" id="3.40.190.290">
    <property type="match status" value="1"/>
</dbReference>
<sequence>MAELETRELEYFVAVAEELHFGRAAARLAIAQPALSKAIRRVESRLGVTLLERSSRHVALTPAGEALLHHGRHALNAVGAAAEKARRAGDQQARLRLVIKPGGDANLLSGILAAYAGRPGARQVDILFGGATDRADHVRDGRADLALLYAPFDDLTGLDHETLMVEGRVAILPPDHRLASRSEITLADLAQETLPRWKGVRWTGAPEARPGPEVTDAVEALQLIRLGRAVAILPRSLAQPTQPDLVHRPVTDAPSSALVLAWSQEDRRGLVASFVAAAVDAAADAEGATRGPSKAGNAVAAGPAASAEQPDPPSNP</sequence>
<dbReference type="PANTHER" id="PTHR30346:SF0">
    <property type="entry name" value="HCA OPERON TRANSCRIPTIONAL ACTIVATOR HCAR"/>
    <property type="match status" value="1"/>
</dbReference>
<evidence type="ECO:0000313" key="7">
    <source>
        <dbReference type="EMBL" id="MFJ6038661.1"/>
    </source>
</evidence>
<feature type="region of interest" description="Disordered" evidence="5">
    <location>
        <begin position="282"/>
        <end position="316"/>
    </location>
</feature>
<keyword evidence="3" id="KW-0238">DNA-binding</keyword>
<dbReference type="InterPro" id="IPR000847">
    <property type="entry name" value="LysR_HTH_N"/>
</dbReference>
<protein>
    <submittedName>
        <fullName evidence="7">LysR family transcriptional regulator</fullName>
    </submittedName>
</protein>
<dbReference type="Pfam" id="PF03466">
    <property type="entry name" value="LysR_substrate"/>
    <property type="match status" value="1"/>
</dbReference>
<accession>A0ABW8HD15</accession>
<dbReference type="InterPro" id="IPR036390">
    <property type="entry name" value="WH_DNA-bd_sf"/>
</dbReference>
<dbReference type="Gene3D" id="1.10.10.10">
    <property type="entry name" value="Winged helix-like DNA-binding domain superfamily/Winged helix DNA-binding domain"/>
    <property type="match status" value="1"/>
</dbReference>